<dbReference type="PANTHER" id="PTHR11560">
    <property type="entry name" value="39S RIBOSOMAL PROTEIN L10, MITOCHONDRIAL"/>
    <property type="match status" value="1"/>
</dbReference>
<dbReference type="SUPFAM" id="SSF160369">
    <property type="entry name" value="Ribosomal protein L10-like"/>
    <property type="match status" value="1"/>
</dbReference>
<comment type="similarity">
    <text evidence="2 6">Belongs to the universal ribosomal protein uL10 family.</text>
</comment>
<dbReference type="Gene3D" id="3.30.70.1730">
    <property type="match status" value="1"/>
</dbReference>
<evidence type="ECO:0000313" key="8">
    <source>
        <dbReference type="Proteomes" id="UP000271849"/>
    </source>
</evidence>
<keyword evidence="3 6" id="KW-0689">Ribosomal protein</keyword>
<gene>
    <name evidence="6 7" type="primary">rplJ</name>
    <name evidence="7" type="ORF">BUCINSTRO3249_0021</name>
</gene>
<dbReference type="GO" id="GO:0070180">
    <property type="term" value="F:large ribosomal subunit rRNA binding"/>
    <property type="evidence" value="ECO:0007669"/>
    <property type="project" value="UniProtKB-UniRule"/>
</dbReference>
<sequence>MALNHTQKKNIIKKINKIAKKSLSVIMADPSRLTVNTINTLRKKALHSHVKIFVIKNTLLKKSLQKTNFSKLNTTLNGPSLIAFSIKHPGSASRLFIKFQKKNTQFKIKNAVYEKKILDLKSILTLSKLPTYKEAITQLTITLKEISLGKLLRTLHQITKKKQKCIN</sequence>
<dbReference type="EMBL" id="LR025085">
    <property type="protein sequence ID" value="VAX76223.1"/>
    <property type="molecule type" value="Genomic_DNA"/>
</dbReference>
<evidence type="ECO:0000256" key="4">
    <source>
        <dbReference type="ARBA" id="ARBA00023274"/>
    </source>
</evidence>
<keyword evidence="4 6" id="KW-0687">Ribonucleoprotein</keyword>
<evidence type="ECO:0000256" key="3">
    <source>
        <dbReference type="ARBA" id="ARBA00022980"/>
    </source>
</evidence>
<evidence type="ECO:0000256" key="6">
    <source>
        <dbReference type="HAMAP-Rule" id="MF_00362"/>
    </source>
</evidence>
<dbReference type="OrthoDB" id="9808307at2"/>
<reference evidence="8" key="1">
    <citation type="submission" date="2018-09" db="EMBL/GenBank/DDBJ databases">
        <authorList>
            <person name="Manzano-Marin A."/>
            <person name="Manzano-Marin A."/>
        </authorList>
    </citation>
    <scope>NUCLEOTIDE SEQUENCE [LARGE SCALE GENOMIC DNA]</scope>
    <source>
        <strain evidence="8">BuCistrobi</strain>
    </source>
</reference>
<evidence type="ECO:0000256" key="1">
    <source>
        <dbReference type="ARBA" id="ARBA00002633"/>
    </source>
</evidence>
<dbReference type="InterPro" id="IPR001790">
    <property type="entry name" value="Ribosomal_uL10"/>
</dbReference>
<protein>
    <recommendedName>
        <fullName evidence="5 6">Large ribosomal subunit protein uL10</fullName>
    </recommendedName>
</protein>
<comment type="function">
    <text evidence="1 6">Forms part of the ribosomal stalk, playing a central role in the interaction of the ribosome with GTP-bound translation factors.</text>
</comment>
<dbReference type="Proteomes" id="UP000271849">
    <property type="component" value="Chromosome"/>
</dbReference>
<accession>A0A3B1DVD9</accession>
<dbReference type="HAMAP" id="MF_00362">
    <property type="entry name" value="Ribosomal_uL10"/>
    <property type="match status" value="1"/>
</dbReference>
<dbReference type="GO" id="GO:0005840">
    <property type="term" value="C:ribosome"/>
    <property type="evidence" value="ECO:0007669"/>
    <property type="project" value="UniProtKB-KW"/>
</dbReference>
<name>A0A3B1DVD9_9GAMM</name>
<dbReference type="NCBIfam" id="NF000955">
    <property type="entry name" value="PRK00099.1-1"/>
    <property type="match status" value="1"/>
</dbReference>
<dbReference type="Pfam" id="PF00466">
    <property type="entry name" value="Ribosomal_L10"/>
    <property type="match status" value="1"/>
</dbReference>
<organism evidence="7 8">
    <name type="scientific">Buchnera aphidicola</name>
    <name type="common">Cinara strobi</name>
    <dbReference type="NCBI Taxonomy" id="1921549"/>
    <lineage>
        <taxon>Bacteria</taxon>
        <taxon>Pseudomonadati</taxon>
        <taxon>Pseudomonadota</taxon>
        <taxon>Gammaproteobacteria</taxon>
        <taxon>Enterobacterales</taxon>
        <taxon>Erwiniaceae</taxon>
        <taxon>Buchnera</taxon>
    </lineage>
</organism>
<comment type="subunit">
    <text evidence="6">Part of the ribosomal stalk of the 50S ribosomal subunit. The N-terminus interacts with L11 and the large rRNA to form the base of the stalk. The C-terminus forms an elongated spine to which L12 dimers bind in a sequential fashion forming a multimeric L10(L12)X complex.</text>
</comment>
<keyword evidence="6" id="KW-0694">RNA-binding</keyword>
<dbReference type="InterPro" id="IPR043141">
    <property type="entry name" value="Ribosomal_uL10-like_sf"/>
</dbReference>
<dbReference type="AlphaFoldDB" id="A0A3B1DVD9"/>
<keyword evidence="6" id="KW-0699">rRNA-binding</keyword>
<evidence type="ECO:0000256" key="5">
    <source>
        <dbReference type="ARBA" id="ARBA00035202"/>
    </source>
</evidence>
<dbReference type="Gene3D" id="6.10.250.2350">
    <property type="match status" value="1"/>
</dbReference>
<evidence type="ECO:0000313" key="7">
    <source>
        <dbReference type="EMBL" id="VAX76223.1"/>
    </source>
</evidence>
<dbReference type="GO" id="GO:0006412">
    <property type="term" value="P:translation"/>
    <property type="evidence" value="ECO:0007669"/>
    <property type="project" value="UniProtKB-UniRule"/>
</dbReference>
<proteinExistence type="inferred from homology"/>
<dbReference type="InterPro" id="IPR047865">
    <property type="entry name" value="Ribosomal_uL10_bac_type"/>
</dbReference>
<dbReference type="GO" id="GO:1990904">
    <property type="term" value="C:ribonucleoprotein complex"/>
    <property type="evidence" value="ECO:0007669"/>
    <property type="project" value="UniProtKB-KW"/>
</dbReference>
<dbReference type="InterPro" id="IPR022973">
    <property type="entry name" value="Ribosomal_uL10_bac"/>
</dbReference>
<dbReference type="STRING" id="1921549.GCA_900128825_00021"/>
<dbReference type="CDD" id="cd05797">
    <property type="entry name" value="Ribosomal_L10"/>
    <property type="match status" value="1"/>
</dbReference>
<evidence type="ECO:0000256" key="2">
    <source>
        <dbReference type="ARBA" id="ARBA00008889"/>
    </source>
</evidence>
<dbReference type="RefSeq" id="WP_158348897.1">
    <property type="nucleotide sequence ID" value="NZ_LR025085.1"/>
</dbReference>